<dbReference type="KEGG" id="sbr:SY1_22330"/>
<proteinExistence type="predicted"/>
<evidence type="ECO:0000313" key="2">
    <source>
        <dbReference type="Proteomes" id="UP000008957"/>
    </source>
</evidence>
<name>A0AB94IYS8_9BACT</name>
<accession>A0AB94IYS8</accession>
<reference evidence="2" key="1">
    <citation type="submission" date="2010-03" db="EMBL/GenBank/DDBJ databases">
        <title>The genome sequence of Synergistetes sp. SGP1.</title>
        <authorList>
            <consortium name="metaHIT consortium -- http://www.metahit.eu/"/>
            <person name="Pajon A."/>
            <person name="Turner K."/>
            <person name="Parkhill J."/>
            <person name="Wade W."/>
            <person name="Vartoukian S."/>
        </authorList>
    </citation>
    <scope>NUCLEOTIDE SEQUENCE [LARGE SCALE GENOMIC DNA]</scope>
    <source>
        <strain evidence="2">SGP1</strain>
    </source>
</reference>
<organism evidence="1 2">
    <name type="scientific">Fretibacterium fastidiosum</name>
    <dbReference type="NCBI Taxonomy" id="651822"/>
    <lineage>
        <taxon>Bacteria</taxon>
        <taxon>Thermotogati</taxon>
        <taxon>Synergistota</taxon>
        <taxon>Synergistia</taxon>
        <taxon>Synergistales</taxon>
        <taxon>Aminobacteriaceae</taxon>
        <taxon>Fretibacterium</taxon>
    </lineage>
</organism>
<gene>
    <name evidence="1" type="ORF">SY1_22330</name>
</gene>
<keyword evidence="2" id="KW-1185">Reference proteome</keyword>
<dbReference type="EMBL" id="FP929056">
    <property type="protein sequence ID" value="CBL28931.1"/>
    <property type="molecule type" value="Genomic_DNA"/>
</dbReference>
<sequence length="70" mass="8043">MPLSLTQIQRAAVRMLEELSEDSLASAVDYIAFLRSIEEREDEEDIACYLERREETTIPLAEVREKLGLS</sequence>
<reference evidence="1 2" key="2">
    <citation type="submission" date="2010-03" db="EMBL/GenBank/DDBJ databases">
        <authorList>
            <person name="Pajon A."/>
        </authorList>
    </citation>
    <scope>NUCLEOTIDE SEQUENCE [LARGE SCALE GENOMIC DNA]</scope>
    <source>
        <strain evidence="1 2">SGP1</strain>
    </source>
</reference>
<evidence type="ECO:0000313" key="1">
    <source>
        <dbReference type="EMBL" id="CBL28931.1"/>
    </source>
</evidence>
<dbReference type="RefSeq" id="WP_015557078.1">
    <property type="nucleotide sequence ID" value="NC_021038.1"/>
</dbReference>
<protein>
    <submittedName>
        <fullName evidence="1">Uncharacterized protein</fullName>
    </submittedName>
</protein>
<dbReference type="Proteomes" id="UP000008957">
    <property type="component" value="Chromosome"/>
</dbReference>
<dbReference type="AlphaFoldDB" id="A0AB94IYS8"/>